<dbReference type="EMBL" id="CP048029">
    <property type="protein sequence ID" value="QIK37458.1"/>
    <property type="molecule type" value="Genomic_DNA"/>
</dbReference>
<protein>
    <submittedName>
        <fullName evidence="1">Hemin uptake protein HemP</fullName>
    </submittedName>
</protein>
<keyword evidence="2" id="KW-1185">Reference proteome</keyword>
<reference evidence="2" key="1">
    <citation type="submission" date="2020-01" db="EMBL/GenBank/DDBJ databases">
        <title>Caldichromatium gen. nov., sp. nov., a thermophilic purple sulfur bacterium member of the family Chromatiaceae isolated from Nakabusa hot spring, Japan.</title>
        <authorList>
            <person name="Saini M.K."/>
            <person name="Hanada S."/>
            <person name="Tank M."/>
        </authorList>
    </citation>
    <scope>NUCLEOTIDE SEQUENCE [LARGE SCALE GENOMIC DNA]</scope>
    <source>
        <strain evidence="2">No.7</strain>
    </source>
</reference>
<dbReference type="AlphaFoldDB" id="A0A6G7VC80"/>
<gene>
    <name evidence="1" type="ORF">GWK36_05090</name>
</gene>
<name>A0A6G7VC80_9GAMM</name>
<accession>A0A6G7VC80</accession>
<dbReference type="InterPro" id="IPR019600">
    <property type="entry name" value="Hemin_uptake_protein_HemP"/>
</dbReference>
<dbReference type="Gene3D" id="2.10.70.10">
    <property type="entry name" value="Complement Module, domain 1"/>
    <property type="match status" value="1"/>
</dbReference>
<dbReference type="KEGG" id="cjap:GWK36_05090"/>
<evidence type="ECO:0000313" key="1">
    <source>
        <dbReference type="EMBL" id="QIK37458.1"/>
    </source>
</evidence>
<evidence type="ECO:0000313" key="2">
    <source>
        <dbReference type="Proteomes" id="UP000502699"/>
    </source>
</evidence>
<dbReference type="RefSeq" id="WP_166270225.1">
    <property type="nucleotide sequence ID" value="NZ_CP048029.1"/>
</dbReference>
<organism evidence="1 2">
    <name type="scientific">Caldichromatium japonicum</name>
    <dbReference type="NCBI Taxonomy" id="2699430"/>
    <lineage>
        <taxon>Bacteria</taxon>
        <taxon>Pseudomonadati</taxon>
        <taxon>Pseudomonadota</taxon>
        <taxon>Gammaproteobacteria</taxon>
        <taxon>Chromatiales</taxon>
        <taxon>Chromatiaceae</taxon>
        <taxon>Caldichromatium</taxon>
    </lineage>
</organism>
<sequence length="63" mass="7118">MQATATHTPTLSTEPDRQCFKAPPIPRIDSRTLLGDGHLLVIEHAGQSYYLRMTRNNKLILTK</sequence>
<dbReference type="Pfam" id="PF10636">
    <property type="entry name" value="hemP"/>
    <property type="match status" value="1"/>
</dbReference>
<dbReference type="Proteomes" id="UP000502699">
    <property type="component" value="Chromosome"/>
</dbReference>
<proteinExistence type="predicted"/>